<dbReference type="InterPro" id="IPR007235">
    <property type="entry name" value="Glyco_trans_28_C"/>
</dbReference>
<evidence type="ECO:0000256" key="9">
    <source>
        <dbReference type="ARBA" id="ARBA00023316"/>
    </source>
</evidence>
<feature type="domain" description="Glycosyltransferase family 28 N-terminal" evidence="11">
    <location>
        <begin position="5"/>
        <end position="140"/>
    </location>
</feature>
<evidence type="ECO:0000256" key="2">
    <source>
        <dbReference type="ARBA" id="ARBA00022618"/>
    </source>
</evidence>
<proteinExistence type="inferred from homology"/>
<dbReference type="Pfam" id="PF03033">
    <property type="entry name" value="Glyco_transf_28"/>
    <property type="match status" value="1"/>
</dbReference>
<keyword evidence="4 10" id="KW-0808">Transferase</keyword>
<comment type="caution">
    <text evidence="13">The sequence shown here is derived from an EMBL/GenBank/DDBJ whole genome shotgun (WGS) entry which is preliminary data.</text>
</comment>
<comment type="pathway">
    <text evidence="10">Cell wall biogenesis; peptidoglycan biosynthesis.</text>
</comment>
<dbReference type="InterPro" id="IPR006009">
    <property type="entry name" value="GlcNAc_MurG"/>
</dbReference>
<dbReference type="SUPFAM" id="SSF53756">
    <property type="entry name" value="UDP-Glycosyltransferase/glycogen phosphorylase"/>
    <property type="match status" value="1"/>
</dbReference>
<reference evidence="13 14" key="1">
    <citation type="submission" date="2021-02" db="EMBL/GenBank/DDBJ databases">
        <title>Activity-based single-cell genomes from oceanic crustal fluid captures similar information to metagenomic and metatranscriptomic surveys with orders of magnitude less sampling.</title>
        <authorList>
            <person name="D'Angelo T.S."/>
            <person name="Orcutt B.N."/>
        </authorList>
    </citation>
    <scope>NUCLEOTIDE SEQUENCE [LARGE SCALE GENOMIC DNA]</scope>
    <source>
        <strain evidence="13">AH-315-G07</strain>
    </source>
</reference>
<evidence type="ECO:0000259" key="12">
    <source>
        <dbReference type="Pfam" id="PF04101"/>
    </source>
</evidence>
<dbReference type="CDD" id="cd03785">
    <property type="entry name" value="GT28_MurG"/>
    <property type="match status" value="1"/>
</dbReference>
<protein>
    <recommendedName>
        <fullName evidence="10">UDP-N-acetylglucosamine--N-acetylmuramyl-(pentapeptide) pyrophosphoryl-undecaprenol N-acetylglucosamine transferase</fullName>
        <ecNumber evidence="10">2.4.1.227</ecNumber>
    </recommendedName>
    <alternativeName>
        <fullName evidence="10">Undecaprenyl-PP-MurNAc-pentapeptide-UDPGlcNAc GlcNAc transferase</fullName>
    </alternativeName>
</protein>
<keyword evidence="3 10" id="KW-0328">Glycosyltransferase</keyword>
<dbReference type="PANTHER" id="PTHR21015">
    <property type="entry name" value="UDP-N-ACETYLGLUCOSAMINE--N-ACETYLMURAMYL-(PENTAPEPTIDE) PYROPHOSPHORYL-UNDECAPRENOL N-ACETYLGLUCOSAMINE TRANSFERASE 1"/>
    <property type="match status" value="1"/>
</dbReference>
<keyword evidence="14" id="KW-1185">Reference proteome</keyword>
<comment type="similarity">
    <text evidence="10">Belongs to the glycosyltransferase 28 family. MurG subfamily.</text>
</comment>
<dbReference type="PANTHER" id="PTHR21015:SF22">
    <property type="entry name" value="GLYCOSYLTRANSFERASE"/>
    <property type="match status" value="1"/>
</dbReference>
<comment type="caution">
    <text evidence="10">Lacks conserved residue(s) required for the propagation of feature annotation.</text>
</comment>
<sequence>MERKVMIAVGGTGGHLFPAQALVEQLDKAAPEVDVAFVGGDLDSNPYFDAKKYPYHTVSCGSVRGRNPFRLMSEGWKVLRGIVQSMKILKRYKPDAVVGFGSYHTYPVLFAARVLGIPYLLHEQNSVPGKVIRFFSKKAKVTGTCLPLPLGALKGRTIEVGMPLREGYTLALSSKRKARAYFNIDPECFTFLVFGGSQGALTVNTQFPYAAIELAERTKNFQVLHFTGSDLLVAECQQLYDDLGICATVKNFEQRMDFAWIACDLVISRAGAMTIAEMIELERPGLLIPYPYATDHHQEKNALYMQNVVGGAVTILDKDLDTQMLTETISTLVADKQKKLIEMQKAIQQYKKNKKHRDFCSVVCEVAGSKVR</sequence>
<dbReference type="NCBIfam" id="TIGR01133">
    <property type="entry name" value="murG"/>
    <property type="match status" value="1"/>
</dbReference>
<dbReference type="Proteomes" id="UP000722121">
    <property type="component" value="Unassembled WGS sequence"/>
</dbReference>
<evidence type="ECO:0000313" key="13">
    <source>
        <dbReference type="EMBL" id="MBN4066872.1"/>
    </source>
</evidence>
<keyword evidence="1 10" id="KW-1003">Cell membrane</keyword>
<dbReference type="HAMAP" id="MF_00033">
    <property type="entry name" value="MurG"/>
    <property type="match status" value="1"/>
</dbReference>
<evidence type="ECO:0000313" key="14">
    <source>
        <dbReference type="Proteomes" id="UP000722121"/>
    </source>
</evidence>
<gene>
    <name evidence="10 13" type="primary">murG</name>
    <name evidence="13" type="ORF">JYU14_02185</name>
</gene>
<evidence type="ECO:0000256" key="7">
    <source>
        <dbReference type="ARBA" id="ARBA00023136"/>
    </source>
</evidence>
<feature type="binding site" evidence="10">
    <location>
        <begin position="12"/>
        <end position="14"/>
    </location>
    <ligand>
        <name>UDP-N-acetyl-alpha-D-glucosamine</name>
        <dbReference type="ChEBI" id="CHEBI:57705"/>
    </ligand>
</feature>
<keyword evidence="9 10" id="KW-0961">Cell wall biogenesis/degradation</keyword>
<evidence type="ECO:0000259" key="11">
    <source>
        <dbReference type="Pfam" id="PF03033"/>
    </source>
</evidence>
<feature type="domain" description="Glycosyl transferase family 28 C-terminal" evidence="12">
    <location>
        <begin position="191"/>
        <end position="350"/>
    </location>
</feature>
<feature type="binding site" evidence="10">
    <location>
        <position position="298"/>
    </location>
    <ligand>
        <name>UDP-N-acetyl-alpha-D-glucosamine</name>
        <dbReference type="ChEBI" id="CHEBI:57705"/>
    </ligand>
</feature>
<keyword evidence="5 10" id="KW-0133">Cell shape</keyword>
<keyword evidence="2 10" id="KW-0132">Cell division</keyword>
<dbReference type="EMBL" id="JAFITR010000033">
    <property type="protein sequence ID" value="MBN4066872.1"/>
    <property type="molecule type" value="Genomic_DNA"/>
</dbReference>
<evidence type="ECO:0000256" key="10">
    <source>
        <dbReference type="HAMAP-Rule" id="MF_00033"/>
    </source>
</evidence>
<keyword evidence="8 10" id="KW-0131">Cell cycle</keyword>
<comment type="subcellular location">
    <subcellularLocation>
        <location evidence="10">Cell membrane</location>
        <topology evidence="10">Peripheral membrane protein</topology>
        <orientation evidence="10">Cytoplasmic side</orientation>
    </subcellularLocation>
</comment>
<comment type="catalytic activity">
    <reaction evidence="10">
        <text>di-trans,octa-cis-undecaprenyl diphospho-N-acetyl-alpha-D-muramoyl-L-alanyl-D-glutamyl-meso-2,6-diaminopimeloyl-D-alanyl-D-alanine + UDP-N-acetyl-alpha-D-glucosamine = di-trans,octa-cis-undecaprenyl diphospho-[N-acetyl-alpha-D-glucosaminyl-(1-&gt;4)]-N-acetyl-alpha-D-muramoyl-L-alanyl-D-glutamyl-meso-2,6-diaminopimeloyl-D-alanyl-D-alanine + UDP + H(+)</text>
        <dbReference type="Rhea" id="RHEA:31227"/>
        <dbReference type="ChEBI" id="CHEBI:15378"/>
        <dbReference type="ChEBI" id="CHEBI:57705"/>
        <dbReference type="ChEBI" id="CHEBI:58223"/>
        <dbReference type="ChEBI" id="CHEBI:61387"/>
        <dbReference type="ChEBI" id="CHEBI:61388"/>
        <dbReference type="EC" id="2.4.1.227"/>
    </reaction>
</comment>
<dbReference type="GO" id="GO:0016757">
    <property type="term" value="F:glycosyltransferase activity"/>
    <property type="evidence" value="ECO:0007669"/>
    <property type="project" value="UniProtKB-KW"/>
</dbReference>
<evidence type="ECO:0000256" key="4">
    <source>
        <dbReference type="ARBA" id="ARBA00022679"/>
    </source>
</evidence>
<evidence type="ECO:0000256" key="6">
    <source>
        <dbReference type="ARBA" id="ARBA00022984"/>
    </source>
</evidence>
<evidence type="ECO:0000256" key="5">
    <source>
        <dbReference type="ARBA" id="ARBA00022960"/>
    </source>
</evidence>
<keyword evidence="6 10" id="KW-0573">Peptidoglycan synthesis</keyword>
<feature type="binding site" evidence="10">
    <location>
        <position position="125"/>
    </location>
    <ligand>
        <name>UDP-N-acetyl-alpha-D-glucosamine</name>
        <dbReference type="ChEBI" id="CHEBI:57705"/>
    </ligand>
</feature>
<name>A0ABS3AQ73_9BACT</name>
<dbReference type="EC" id="2.4.1.227" evidence="10"/>
<accession>A0ABS3AQ73</accession>
<evidence type="ECO:0000256" key="1">
    <source>
        <dbReference type="ARBA" id="ARBA00022475"/>
    </source>
</evidence>
<dbReference type="Gene3D" id="3.40.50.2000">
    <property type="entry name" value="Glycogen Phosphorylase B"/>
    <property type="match status" value="2"/>
</dbReference>
<evidence type="ECO:0000256" key="3">
    <source>
        <dbReference type="ARBA" id="ARBA00022676"/>
    </source>
</evidence>
<evidence type="ECO:0000256" key="8">
    <source>
        <dbReference type="ARBA" id="ARBA00023306"/>
    </source>
</evidence>
<comment type="function">
    <text evidence="10">Cell wall formation. Catalyzes the transfer of a GlcNAc subunit on undecaprenyl-pyrophosphoryl-MurNAc-pentapeptide (lipid intermediate I) to form undecaprenyl-pyrophosphoryl-MurNAc-(pentapeptide)GlcNAc (lipid intermediate II).</text>
</comment>
<feature type="binding site" evidence="10">
    <location>
        <position position="197"/>
    </location>
    <ligand>
        <name>UDP-N-acetyl-alpha-D-glucosamine</name>
        <dbReference type="ChEBI" id="CHEBI:57705"/>
    </ligand>
</feature>
<keyword evidence="7 10" id="KW-0472">Membrane</keyword>
<dbReference type="InterPro" id="IPR004276">
    <property type="entry name" value="GlycoTrans_28_N"/>
</dbReference>
<dbReference type="Pfam" id="PF04101">
    <property type="entry name" value="Glyco_tran_28_C"/>
    <property type="match status" value="1"/>
</dbReference>
<feature type="binding site" evidence="10">
    <location>
        <position position="165"/>
    </location>
    <ligand>
        <name>UDP-N-acetyl-alpha-D-glucosamine</name>
        <dbReference type="ChEBI" id="CHEBI:57705"/>
    </ligand>
</feature>
<organism evidence="13 14">
    <name type="scientific">Simkania negevensis</name>
    <dbReference type="NCBI Taxonomy" id="83561"/>
    <lineage>
        <taxon>Bacteria</taxon>
        <taxon>Pseudomonadati</taxon>
        <taxon>Chlamydiota</taxon>
        <taxon>Chlamydiia</taxon>
        <taxon>Parachlamydiales</taxon>
        <taxon>Simkaniaceae</taxon>
        <taxon>Simkania</taxon>
    </lineage>
</organism>